<dbReference type="AlphaFoldDB" id="E0XVT8"/>
<dbReference type="EMBL" id="GU474892">
    <property type="protein sequence ID" value="ADI18529.1"/>
    <property type="molecule type" value="Genomic_DNA"/>
</dbReference>
<sequence>MLPDGTPNPNYGQVIATGLCACLGFEATLSGMPEDSTVTLIVKMVDNEPIRGIQMDVYHDAGSALEYGDMGVVHKGDKLLNVFDENGDPVTSSNAMQLLSNEIDDYVKVMAYSTNRAQTAGDGEEGSLYIMTYKAPNGHEGLPATITFWLDGVRLPGTSMAPDLLDVTCDYPDSDNAVTFNTSEMGIGDDALPTVFSLSQNYPNPFNPTTRIAFDLPEQAMAKLVVYNLLGQQVNVLTNRYMNAGHHVLDWNGLDANGNSVASGVYFYELRAGDYVAKKKMLLLR</sequence>
<accession>E0XVT8</accession>
<evidence type="ECO:0000259" key="1">
    <source>
        <dbReference type="Pfam" id="PF13860"/>
    </source>
</evidence>
<protein>
    <recommendedName>
        <fullName evidence="1">FlgD/Vpr Ig-like domain-containing protein</fullName>
    </recommendedName>
</protein>
<feature type="domain" description="FlgD/Vpr Ig-like" evidence="1">
    <location>
        <begin position="207"/>
        <end position="270"/>
    </location>
</feature>
<reference evidence="2" key="1">
    <citation type="journal article" date="2011" name="Environ. Microbiol.">
        <title>Time-series analyses of Monterey Bay coastal microbial picoplankton using a 'genome proxy' microarray.</title>
        <authorList>
            <person name="Rich V.I."/>
            <person name="Pham V.D."/>
            <person name="Eppley J."/>
            <person name="Shi Y."/>
            <person name="DeLong E.F."/>
        </authorList>
    </citation>
    <scope>NUCLEOTIDE SEQUENCE</scope>
</reference>
<dbReference type="Gene3D" id="2.60.40.4070">
    <property type="match status" value="1"/>
</dbReference>
<dbReference type="NCBIfam" id="TIGR04183">
    <property type="entry name" value="Por_Secre_tail"/>
    <property type="match status" value="1"/>
</dbReference>
<dbReference type="Pfam" id="PF13860">
    <property type="entry name" value="FlgD_ig"/>
    <property type="match status" value="1"/>
</dbReference>
<evidence type="ECO:0000313" key="2">
    <source>
        <dbReference type="EMBL" id="ADI18529.1"/>
    </source>
</evidence>
<organism evidence="2">
    <name type="scientific">uncultured Fidelibacterota bacterium HF4000_22B16</name>
    <dbReference type="NCBI Taxonomy" id="710791"/>
    <lineage>
        <taxon>Bacteria</taxon>
        <taxon>Pseudomonadati</taxon>
        <taxon>Fidelibacterota</taxon>
        <taxon>environmental samples</taxon>
    </lineage>
</organism>
<dbReference type="InterPro" id="IPR026444">
    <property type="entry name" value="Secre_tail"/>
</dbReference>
<dbReference type="InterPro" id="IPR025965">
    <property type="entry name" value="FlgD/Vpr_Ig-like"/>
</dbReference>
<proteinExistence type="predicted"/>
<name>E0XVT8_9BACT</name>